<evidence type="ECO:0000256" key="4">
    <source>
        <dbReference type="ARBA" id="ARBA00023239"/>
    </source>
</evidence>
<proteinExistence type="inferred from homology"/>
<keyword evidence="8" id="KW-1185">Reference proteome</keyword>
<accession>A0ABQ2CZ89</accession>
<comment type="caution">
    <text evidence="7">The sequence shown here is derived from an EMBL/GenBank/DDBJ whole genome shotgun (WGS) entry which is preliminary data.</text>
</comment>
<evidence type="ECO:0000256" key="2">
    <source>
        <dbReference type="ARBA" id="ARBA00012224"/>
    </source>
</evidence>
<dbReference type="InterPro" id="IPR015422">
    <property type="entry name" value="PyrdxlP-dep_Trfase_small"/>
</dbReference>
<comment type="cofactor">
    <cofactor evidence="1">
        <name>pyridoxal 5'-phosphate</name>
        <dbReference type="ChEBI" id="CHEBI:597326"/>
    </cofactor>
</comment>
<dbReference type="PANTHER" id="PTHR43525:SF1">
    <property type="entry name" value="PROTEIN MALY"/>
    <property type="match status" value="1"/>
</dbReference>
<evidence type="ECO:0000259" key="6">
    <source>
        <dbReference type="Pfam" id="PF00155"/>
    </source>
</evidence>
<dbReference type="GO" id="GO:0008483">
    <property type="term" value="F:transaminase activity"/>
    <property type="evidence" value="ECO:0007669"/>
    <property type="project" value="UniProtKB-KW"/>
</dbReference>
<keyword evidence="4" id="KW-0456">Lyase</keyword>
<reference evidence="8" key="1">
    <citation type="journal article" date="2019" name="Int. J. Syst. Evol. Microbiol.">
        <title>The Global Catalogue of Microorganisms (GCM) 10K type strain sequencing project: providing services to taxonomists for standard genome sequencing and annotation.</title>
        <authorList>
            <consortium name="The Broad Institute Genomics Platform"/>
            <consortium name="The Broad Institute Genome Sequencing Center for Infectious Disease"/>
            <person name="Wu L."/>
            <person name="Ma J."/>
        </authorList>
    </citation>
    <scope>NUCLEOTIDE SEQUENCE [LARGE SCALE GENOMIC DNA]</scope>
    <source>
        <strain evidence="8">JCM 14370</strain>
    </source>
</reference>
<evidence type="ECO:0000256" key="1">
    <source>
        <dbReference type="ARBA" id="ARBA00001933"/>
    </source>
</evidence>
<sequence>MNSLFLRYHPHMQERFDAVTVEECRAFTGAKWHHFGEEALALWVADMDFPIADEIQQAIQKRITHNIGYPQHGGDPELLDAIVDRLSGRFGWQIERKDIMLIPGVVRGLFAGVLALTQPGDGVVTQVPVYPPFLMSIENTGRVVQANPMLQKENTWELDFEQLESLVTPQTRLLMLCNPQNPTGRVFSRAELEKLAEFVLKHDLLVISDELHADLIFDGEHTVFASLSPEMESRTLTLYGPGKTFNLAGLGMGYIISRNPELLARVRKATVGMLPEPNVLSMAGTLAAYTQAQQWEREVVQYLHANRDHLNARLKAELPEVKTAVPEGTYLQLLDFNAYPFAAEAQKVLLAGGVALNEGTAFGKDYKGYVRINFATSRQILDQALDLMVKTVQTKTVQQNA</sequence>
<comment type="similarity">
    <text evidence="5">Belongs to the class-II pyridoxal-phosphate-dependent aminotransferase family. MalY/PatB cystathionine beta-lyase subfamily.</text>
</comment>
<evidence type="ECO:0000313" key="8">
    <source>
        <dbReference type="Proteomes" id="UP000632222"/>
    </source>
</evidence>
<gene>
    <name evidence="7" type="ORF">GCM10008938_16170</name>
</gene>
<dbReference type="InterPro" id="IPR015424">
    <property type="entry name" value="PyrdxlP-dep_Trfase"/>
</dbReference>
<name>A0ABQ2CZ89_9DEIO</name>
<evidence type="ECO:0000256" key="3">
    <source>
        <dbReference type="ARBA" id="ARBA00022898"/>
    </source>
</evidence>
<protein>
    <recommendedName>
        <fullName evidence="2">cysteine-S-conjugate beta-lyase</fullName>
        <ecNumber evidence="2">4.4.1.13</ecNumber>
    </recommendedName>
</protein>
<dbReference type="Gene3D" id="3.40.640.10">
    <property type="entry name" value="Type I PLP-dependent aspartate aminotransferase-like (Major domain)"/>
    <property type="match status" value="1"/>
</dbReference>
<keyword evidence="3" id="KW-0663">Pyridoxal phosphate</keyword>
<dbReference type="NCBIfam" id="TIGR04350">
    <property type="entry name" value="C_S_lyase_PatB"/>
    <property type="match status" value="1"/>
</dbReference>
<keyword evidence="7" id="KW-0808">Transferase</keyword>
<dbReference type="EMBL" id="BMOD01000004">
    <property type="protein sequence ID" value="GGJ30901.1"/>
    <property type="molecule type" value="Genomic_DNA"/>
</dbReference>
<dbReference type="Pfam" id="PF00155">
    <property type="entry name" value="Aminotran_1_2"/>
    <property type="match status" value="1"/>
</dbReference>
<dbReference type="EC" id="4.4.1.13" evidence="2"/>
<organism evidence="7 8">
    <name type="scientific">Deinococcus roseus</name>
    <dbReference type="NCBI Taxonomy" id="392414"/>
    <lineage>
        <taxon>Bacteria</taxon>
        <taxon>Thermotogati</taxon>
        <taxon>Deinococcota</taxon>
        <taxon>Deinococci</taxon>
        <taxon>Deinococcales</taxon>
        <taxon>Deinococcaceae</taxon>
        <taxon>Deinococcus</taxon>
    </lineage>
</organism>
<dbReference type="CDD" id="cd00609">
    <property type="entry name" value="AAT_like"/>
    <property type="match status" value="1"/>
</dbReference>
<evidence type="ECO:0000256" key="5">
    <source>
        <dbReference type="ARBA" id="ARBA00037974"/>
    </source>
</evidence>
<dbReference type="InterPro" id="IPR027619">
    <property type="entry name" value="C-S_lyase_PatB-like"/>
</dbReference>
<keyword evidence="7" id="KW-0032">Aminotransferase</keyword>
<dbReference type="InterPro" id="IPR015421">
    <property type="entry name" value="PyrdxlP-dep_Trfase_major"/>
</dbReference>
<dbReference type="PANTHER" id="PTHR43525">
    <property type="entry name" value="PROTEIN MALY"/>
    <property type="match status" value="1"/>
</dbReference>
<dbReference type="SUPFAM" id="SSF53383">
    <property type="entry name" value="PLP-dependent transferases"/>
    <property type="match status" value="1"/>
</dbReference>
<dbReference type="Proteomes" id="UP000632222">
    <property type="component" value="Unassembled WGS sequence"/>
</dbReference>
<feature type="domain" description="Aminotransferase class I/classII large" evidence="6">
    <location>
        <begin position="54"/>
        <end position="385"/>
    </location>
</feature>
<dbReference type="InterPro" id="IPR004839">
    <property type="entry name" value="Aminotransferase_I/II_large"/>
</dbReference>
<dbReference type="Gene3D" id="3.90.1150.10">
    <property type="entry name" value="Aspartate Aminotransferase, domain 1"/>
    <property type="match status" value="1"/>
</dbReference>
<evidence type="ECO:0000313" key="7">
    <source>
        <dbReference type="EMBL" id="GGJ30901.1"/>
    </source>
</evidence>
<dbReference type="InterPro" id="IPR051798">
    <property type="entry name" value="Class-II_PLP-Dep_Aminotrans"/>
</dbReference>